<gene>
    <name evidence="4" type="ORF">P8935_18090</name>
</gene>
<dbReference type="PRINTS" id="PR00502">
    <property type="entry name" value="NUDIXFAMILY"/>
</dbReference>
<dbReference type="AlphaFoldDB" id="A0AAU7DI55"/>
<keyword evidence="1 2" id="KW-0378">Hydrolase</keyword>
<evidence type="ECO:0000313" key="4">
    <source>
        <dbReference type="EMBL" id="XBH16471.1"/>
    </source>
</evidence>
<dbReference type="InterPro" id="IPR020084">
    <property type="entry name" value="NUDIX_hydrolase_CS"/>
</dbReference>
<evidence type="ECO:0000259" key="3">
    <source>
        <dbReference type="PROSITE" id="PS51462"/>
    </source>
</evidence>
<feature type="domain" description="Nudix hydrolase" evidence="3">
    <location>
        <begin position="12"/>
        <end position="145"/>
    </location>
</feature>
<comment type="similarity">
    <text evidence="2">Belongs to the Nudix hydrolase family.</text>
</comment>
<dbReference type="InterPro" id="IPR020476">
    <property type="entry name" value="Nudix_hydrolase"/>
</dbReference>
<dbReference type="RefSeq" id="WP_348261700.1">
    <property type="nucleotide sequence ID" value="NZ_CP121196.1"/>
</dbReference>
<evidence type="ECO:0000256" key="2">
    <source>
        <dbReference type="RuleBase" id="RU003476"/>
    </source>
</evidence>
<accession>A0AAU7DI55</accession>
<sequence>MPKSLNREFPDAPIIGVGAVVVDQGRVLLVQRGREPLKGKWSLPGGMLELGESLTGGVVREIQEETGLTVEVLELIELLDRIYRETGPEGERVRYHYVIADYLCRVVGGVLQAASDADAVRWVERAEWNSHSALALDPITVRVIEAGWQRAKTLSFTKQEPS</sequence>
<dbReference type="PANTHER" id="PTHR43736">
    <property type="entry name" value="ADP-RIBOSE PYROPHOSPHATASE"/>
    <property type="match status" value="1"/>
</dbReference>
<dbReference type="CDD" id="cd04673">
    <property type="entry name" value="NUDIX_ADPRase"/>
    <property type="match status" value="1"/>
</dbReference>
<dbReference type="Gene3D" id="3.90.79.10">
    <property type="entry name" value="Nucleoside Triphosphate Pyrophosphohydrolase"/>
    <property type="match status" value="1"/>
</dbReference>
<dbReference type="PROSITE" id="PS00893">
    <property type="entry name" value="NUDIX_BOX"/>
    <property type="match status" value="1"/>
</dbReference>
<dbReference type="PANTHER" id="PTHR43736:SF1">
    <property type="entry name" value="DIHYDRONEOPTERIN TRIPHOSPHATE DIPHOSPHATASE"/>
    <property type="match status" value="1"/>
</dbReference>
<protein>
    <submittedName>
        <fullName evidence="4">NUDIX hydrolase</fullName>
    </submittedName>
</protein>
<dbReference type="GO" id="GO:0016787">
    <property type="term" value="F:hydrolase activity"/>
    <property type="evidence" value="ECO:0007669"/>
    <property type="project" value="UniProtKB-KW"/>
</dbReference>
<proteinExistence type="inferred from homology"/>
<dbReference type="PROSITE" id="PS51462">
    <property type="entry name" value="NUDIX"/>
    <property type="match status" value="1"/>
</dbReference>
<dbReference type="EMBL" id="CP121196">
    <property type="protein sequence ID" value="XBH16471.1"/>
    <property type="molecule type" value="Genomic_DNA"/>
</dbReference>
<reference evidence="4" key="1">
    <citation type="submission" date="2023-03" db="EMBL/GenBank/DDBJ databases">
        <title>Edaphobacter sp.</title>
        <authorList>
            <person name="Huber K.J."/>
            <person name="Papendorf J."/>
            <person name="Pilke C."/>
            <person name="Bunk B."/>
            <person name="Sproeer C."/>
            <person name="Pester M."/>
        </authorList>
    </citation>
    <scope>NUCLEOTIDE SEQUENCE</scope>
    <source>
        <strain evidence="4">DSM 110680</strain>
    </source>
</reference>
<dbReference type="Pfam" id="PF00293">
    <property type="entry name" value="NUDIX"/>
    <property type="match status" value="1"/>
</dbReference>
<dbReference type="SUPFAM" id="SSF55811">
    <property type="entry name" value="Nudix"/>
    <property type="match status" value="1"/>
</dbReference>
<dbReference type="InterPro" id="IPR000086">
    <property type="entry name" value="NUDIX_hydrolase_dom"/>
</dbReference>
<evidence type="ECO:0000256" key="1">
    <source>
        <dbReference type="ARBA" id="ARBA00022801"/>
    </source>
</evidence>
<dbReference type="InterPro" id="IPR015797">
    <property type="entry name" value="NUDIX_hydrolase-like_dom_sf"/>
</dbReference>
<name>A0AAU7DI55_9BACT</name>
<organism evidence="4">
    <name type="scientific">Telmatobacter sp. DSM 110680</name>
    <dbReference type="NCBI Taxonomy" id="3036704"/>
    <lineage>
        <taxon>Bacteria</taxon>
        <taxon>Pseudomonadati</taxon>
        <taxon>Acidobacteriota</taxon>
        <taxon>Terriglobia</taxon>
        <taxon>Terriglobales</taxon>
        <taxon>Acidobacteriaceae</taxon>
        <taxon>Telmatobacter</taxon>
    </lineage>
</organism>